<dbReference type="OrthoDB" id="6430996at2759"/>
<name>A0A8X6HWG6_TRICU</name>
<evidence type="ECO:0000313" key="1">
    <source>
        <dbReference type="EMBL" id="GFR31396.1"/>
    </source>
</evidence>
<reference evidence="1" key="1">
    <citation type="submission" date="2020-07" db="EMBL/GenBank/DDBJ databases">
        <title>Multicomponent nature underlies the extraordinary mechanical properties of spider dragline silk.</title>
        <authorList>
            <person name="Kono N."/>
            <person name="Nakamura H."/>
            <person name="Mori M."/>
            <person name="Yoshida Y."/>
            <person name="Ohtoshi R."/>
            <person name="Malay A.D."/>
            <person name="Moran D.A.P."/>
            <person name="Tomita M."/>
            <person name="Numata K."/>
            <person name="Arakawa K."/>
        </authorList>
    </citation>
    <scope>NUCLEOTIDE SEQUENCE</scope>
</reference>
<dbReference type="EMBL" id="BMAO01009521">
    <property type="protein sequence ID" value="GFR31396.1"/>
    <property type="molecule type" value="Genomic_DNA"/>
</dbReference>
<dbReference type="AlphaFoldDB" id="A0A8X6HWG6"/>
<protein>
    <submittedName>
        <fullName evidence="1">Uncharacterized protein</fullName>
    </submittedName>
</protein>
<comment type="caution">
    <text evidence="1">The sequence shown here is derived from an EMBL/GenBank/DDBJ whole genome shotgun (WGS) entry which is preliminary data.</text>
</comment>
<gene>
    <name evidence="1" type="primary">X975_26443</name>
    <name evidence="1" type="ORF">TNCT_195051</name>
</gene>
<evidence type="ECO:0000313" key="2">
    <source>
        <dbReference type="Proteomes" id="UP000887116"/>
    </source>
</evidence>
<keyword evidence="2" id="KW-1185">Reference proteome</keyword>
<accession>A0A8X6HWG6</accession>
<sequence>MIYVQGYCNSTNVSRDSIRWLDFVARTEGHRIRHALNGTGEPKIAGYSVDGFCKETNSVYQYQGCFHHGCEACYDGDLTYPLAGTTMRSLR</sequence>
<dbReference type="Proteomes" id="UP000887116">
    <property type="component" value="Unassembled WGS sequence"/>
</dbReference>
<proteinExistence type="predicted"/>
<organism evidence="1 2">
    <name type="scientific">Trichonephila clavata</name>
    <name type="common">Joro spider</name>
    <name type="synonym">Nephila clavata</name>
    <dbReference type="NCBI Taxonomy" id="2740835"/>
    <lineage>
        <taxon>Eukaryota</taxon>
        <taxon>Metazoa</taxon>
        <taxon>Ecdysozoa</taxon>
        <taxon>Arthropoda</taxon>
        <taxon>Chelicerata</taxon>
        <taxon>Arachnida</taxon>
        <taxon>Araneae</taxon>
        <taxon>Araneomorphae</taxon>
        <taxon>Entelegynae</taxon>
        <taxon>Araneoidea</taxon>
        <taxon>Nephilidae</taxon>
        <taxon>Trichonephila</taxon>
    </lineage>
</organism>